<protein>
    <submittedName>
        <fullName evidence="13">Lipid A export ATP-binding/permease protein MsbA</fullName>
    </submittedName>
</protein>
<dbReference type="Gene3D" id="1.20.1560.10">
    <property type="entry name" value="ABC transporter type 1, transmembrane domain"/>
    <property type="match status" value="1"/>
</dbReference>
<feature type="transmembrane region" description="Helical" evidence="10">
    <location>
        <begin position="178"/>
        <end position="195"/>
    </location>
</feature>
<dbReference type="GO" id="GO:0005886">
    <property type="term" value="C:plasma membrane"/>
    <property type="evidence" value="ECO:0007669"/>
    <property type="project" value="UniProtKB-SubCell"/>
</dbReference>
<dbReference type="GO" id="GO:0016887">
    <property type="term" value="F:ATP hydrolysis activity"/>
    <property type="evidence" value="ECO:0007669"/>
    <property type="project" value="InterPro"/>
</dbReference>
<feature type="transmembrane region" description="Helical" evidence="10">
    <location>
        <begin position="150"/>
        <end position="172"/>
    </location>
</feature>
<dbReference type="FunFam" id="3.40.50.300:FF:000221">
    <property type="entry name" value="Multidrug ABC transporter ATP-binding protein"/>
    <property type="match status" value="1"/>
</dbReference>
<feature type="domain" description="ABC transporter" evidence="11">
    <location>
        <begin position="357"/>
        <end position="592"/>
    </location>
</feature>
<dbReference type="GO" id="GO:0015421">
    <property type="term" value="F:ABC-type oligopeptide transporter activity"/>
    <property type="evidence" value="ECO:0007669"/>
    <property type="project" value="TreeGrafter"/>
</dbReference>
<evidence type="ECO:0000256" key="6">
    <source>
        <dbReference type="ARBA" id="ARBA00022840"/>
    </source>
</evidence>
<dbReference type="PANTHER" id="PTHR43394:SF1">
    <property type="entry name" value="ATP-BINDING CASSETTE SUB-FAMILY B MEMBER 10, MITOCHONDRIAL"/>
    <property type="match status" value="1"/>
</dbReference>
<evidence type="ECO:0000256" key="2">
    <source>
        <dbReference type="ARBA" id="ARBA00022448"/>
    </source>
</evidence>
<keyword evidence="4 10" id="KW-0812">Transmembrane</keyword>
<dbReference type="Gene3D" id="3.40.50.300">
    <property type="entry name" value="P-loop containing nucleotide triphosphate hydrolases"/>
    <property type="match status" value="1"/>
</dbReference>
<evidence type="ECO:0000256" key="10">
    <source>
        <dbReference type="SAM" id="Phobius"/>
    </source>
</evidence>
<dbReference type="InterPro" id="IPR036640">
    <property type="entry name" value="ABC1_TM_sf"/>
</dbReference>
<dbReference type="PROSITE" id="PS50893">
    <property type="entry name" value="ABC_TRANSPORTER_2"/>
    <property type="match status" value="1"/>
</dbReference>
<dbReference type="InterPro" id="IPR003593">
    <property type="entry name" value="AAA+_ATPase"/>
</dbReference>
<dbReference type="Pfam" id="PF00005">
    <property type="entry name" value="ABC_tran"/>
    <property type="match status" value="1"/>
</dbReference>
<evidence type="ECO:0000259" key="11">
    <source>
        <dbReference type="PROSITE" id="PS50893"/>
    </source>
</evidence>
<dbReference type="PROSITE" id="PS50929">
    <property type="entry name" value="ABC_TM1F"/>
    <property type="match status" value="1"/>
</dbReference>
<evidence type="ECO:0000256" key="5">
    <source>
        <dbReference type="ARBA" id="ARBA00022741"/>
    </source>
</evidence>
<feature type="domain" description="ABC transmembrane type-1" evidence="12">
    <location>
        <begin position="41"/>
        <end position="323"/>
    </location>
</feature>
<dbReference type="InterPro" id="IPR039421">
    <property type="entry name" value="Type_1_exporter"/>
</dbReference>
<reference evidence="13" key="1">
    <citation type="submission" date="2020-02" db="EMBL/GenBank/DDBJ databases">
        <authorList>
            <person name="Meier V. D."/>
        </authorList>
    </citation>
    <scope>NUCLEOTIDE SEQUENCE</scope>
    <source>
        <strain evidence="13">AVDCRST_MAG59</strain>
    </source>
</reference>
<feature type="region of interest" description="Disordered" evidence="9">
    <location>
        <begin position="584"/>
        <end position="606"/>
    </location>
</feature>
<evidence type="ECO:0000313" key="13">
    <source>
        <dbReference type="EMBL" id="CAA9576495.1"/>
    </source>
</evidence>
<evidence type="ECO:0000256" key="9">
    <source>
        <dbReference type="SAM" id="MobiDB-lite"/>
    </source>
</evidence>
<dbReference type="Pfam" id="PF00664">
    <property type="entry name" value="ABC_membrane"/>
    <property type="match status" value="1"/>
</dbReference>
<feature type="transmembrane region" description="Helical" evidence="10">
    <location>
        <begin position="38"/>
        <end position="62"/>
    </location>
</feature>
<dbReference type="PROSITE" id="PS00211">
    <property type="entry name" value="ABC_TRANSPORTER_1"/>
    <property type="match status" value="1"/>
</dbReference>
<organism evidence="13">
    <name type="scientific">uncultured Thermomicrobiales bacterium</name>
    <dbReference type="NCBI Taxonomy" id="1645740"/>
    <lineage>
        <taxon>Bacteria</taxon>
        <taxon>Pseudomonadati</taxon>
        <taxon>Thermomicrobiota</taxon>
        <taxon>Thermomicrobia</taxon>
        <taxon>Thermomicrobiales</taxon>
        <taxon>environmental samples</taxon>
    </lineage>
</organism>
<evidence type="ECO:0000256" key="7">
    <source>
        <dbReference type="ARBA" id="ARBA00022989"/>
    </source>
</evidence>
<dbReference type="InterPro" id="IPR003439">
    <property type="entry name" value="ABC_transporter-like_ATP-bd"/>
</dbReference>
<evidence type="ECO:0000256" key="1">
    <source>
        <dbReference type="ARBA" id="ARBA00004651"/>
    </source>
</evidence>
<keyword evidence="7 10" id="KW-1133">Transmembrane helix</keyword>
<feature type="transmembrane region" description="Helical" evidence="10">
    <location>
        <begin position="74"/>
        <end position="97"/>
    </location>
</feature>
<keyword evidence="6 13" id="KW-0067">ATP-binding</keyword>
<dbReference type="SUPFAM" id="SSF90123">
    <property type="entry name" value="ABC transporter transmembrane region"/>
    <property type="match status" value="1"/>
</dbReference>
<evidence type="ECO:0000256" key="8">
    <source>
        <dbReference type="ARBA" id="ARBA00023136"/>
    </source>
</evidence>
<evidence type="ECO:0000259" key="12">
    <source>
        <dbReference type="PROSITE" id="PS50929"/>
    </source>
</evidence>
<gene>
    <name evidence="13" type="ORF">AVDCRST_MAG59-4119</name>
</gene>
<accession>A0A6J4VEK2</accession>
<dbReference type="SUPFAM" id="SSF52540">
    <property type="entry name" value="P-loop containing nucleoside triphosphate hydrolases"/>
    <property type="match status" value="1"/>
</dbReference>
<dbReference type="AlphaFoldDB" id="A0A6J4VEK2"/>
<comment type="subcellular location">
    <subcellularLocation>
        <location evidence="1">Cell membrane</location>
        <topology evidence="1">Multi-pass membrane protein</topology>
    </subcellularLocation>
</comment>
<name>A0A6J4VEK2_9BACT</name>
<dbReference type="InterPro" id="IPR027417">
    <property type="entry name" value="P-loop_NTPase"/>
</dbReference>
<keyword evidence="2" id="KW-0813">Transport</keyword>
<dbReference type="GO" id="GO:0005524">
    <property type="term" value="F:ATP binding"/>
    <property type="evidence" value="ECO:0007669"/>
    <property type="project" value="UniProtKB-KW"/>
</dbReference>
<keyword evidence="3" id="KW-1003">Cell membrane</keyword>
<dbReference type="InterPro" id="IPR017871">
    <property type="entry name" value="ABC_transporter-like_CS"/>
</dbReference>
<dbReference type="InterPro" id="IPR011527">
    <property type="entry name" value="ABC1_TM_dom"/>
</dbReference>
<sequence length="606" mass="64604">MDAADRAAETKLLIDAAPSHSFREVLRRFWPDARPYRGWILLCILLSSVMPLVEAATIWLYGRLVDDVLVPGNLAPLASIAALYLGLTLGGGVLSFAREYATARTGEHLLLDLRLRLFRHLLALPPTFFHKTRLGDLLARLTEDVDEIEAILVSGAASAVSAVLKLVFFTGALLLIDWRLALVALLVAPPCWYAARRFAARVKGISREQRQWEGAVASVAEEILANAALVQAHNRQEWEVGRFEREIRGDLVSQLRLERLRAAFAPLVGLLELIGILVVVAFGAMELARGAITLGDLLIFLAFLSQLYGPVRTLTHLAGDIATATASGERVLEVLDAPGAATAAPSGLQPTKVLGRIEVENIAYRYPGATAPALGGVSFAAAPGEAVALVGPSGAGKSTLVSLLLRFVDPDAGRITLDGTDLRELDPFALREAIAVVLQETLLFDGTVRDNIAYGRTGASDAEIAAAARAADADGFIAALPDGYLTRVGQRGRTLSGGQRQRIAIARALLRDAPILILDEPTTGLDEESAERVLAPLRRLMEGRTTILISHDPRVVIGADRVVALEGGRIAACVTPDDPTIGFDASGDDSADGLPRSADGLVGVRQ</sequence>
<proteinExistence type="predicted"/>
<dbReference type="EMBL" id="CADCWF010000305">
    <property type="protein sequence ID" value="CAA9576495.1"/>
    <property type="molecule type" value="Genomic_DNA"/>
</dbReference>
<dbReference type="PANTHER" id="PTHR43394">
    <property type="entry name" value="ATP-DEPENDENT PERMEASE MDL1, MITOCHONDRIAL"/>
    <property type="match status" value="1"/>
</dbReference>
<dbReference type="SMART" id="SM00382">
    <property type="entry name" value="AAA"/>
    <property type="match status" value="1"/>
</dbReference>
<evidence type="ECO:0000256" key="3">
    <source>
        <dbReference type="ARBA" id="ARBA00022475"/>
    </source>
</evidence>
<keyword evidence="8 10" id="KW-0472">Membrane</keyword>
<keyword evidence="5" id="KW-0547">Nucleotide-binding</keyword>
<feature type="transmembrane region" description="Helical" evidence="10">
    <location>
        <begin position="263"/>
        <end position="285"/>
    </location>
</feature>
<evidence type="ECO:0000256" key="4">
    <source>
        <dbReference type="ARBA" id="ARBA00022692"/>
    </source>
</evidence>